<evidence type="ECO:0000256" key="7">
    <source>
        <dbReference type="SAM" id="Phobius"/>
    </source>
</evidence>
<dbReference type="GO" id="GO:0016020">
    <property type="term" value="C:membrane"/>
    <property type="evidence" value="ECO:0007669"/>
    <property type="project" value="GOC"/>
</dbReference>
<dbReference type="GO" id="GO:0012505">
    <property type="term" value="C:endomembrane system"/>
    <property type="evidence" value="ECO:0007669"/>
    <property type="project" value="UniProtKB-SubCell"/>
</dbReference>
<evidence type="ECO:0000256" key="6">
    <source>
        <dbReference type="ARBA" id="ARBA00023136"/>
    </source>
</evidence>
<gene>
    <name evidence="9" type="ORF">AWB82_00036</name>
</gene>
<dbReference type="InterPro" id="IPR051689">
    <property type="entry name" value="Sterol_desaturase/TMEM195"/>
</dbReference>
<organism evidence="9 10">
    <name type="scientific">Caballeronia glebae</name>
    <dbReference type="NCBI Taxonomy" id="1777143"/>
    <lineage>
        <taxon>Bacteria</taxon>
        <taxon>Pseudomonadati</taxon>
        <taxon>Pseudomonadota</taxon>
        <taxon>Betaproteobacteria</taxon>
        <taxon>Burkholderiales</taxon>
        <taxon>Burkholderiaceae</taxon>
        <taxon>Caballeronia</taxon>
    </lineage>
</organism>
<comment type="caution">
    <text evidence="9">The sequence shown here is derived from an EMBL/GenBank/DDBJ whole genome shotgun (WGS) entry which is preliminary data.</text>
</comment>
<feature type="transmembrane region" description="Helical" evidence="7">
    <location>
        <begin position="44"/>
        <end position="61"/>
    </location>
</feature>
<evidence type="ECO:0000256" key="4">
    <source>
        <dbReference type="ARBA" id="ARBA00023002"/>
    </source>
</evidence>
<feature type="transmembrane region" description="Helical" evidence="7">
    <location>
        <begin position="6"/>
        <end position="23"/>
    </location>
</feature>
<keyword evidence="5" id="KW-0443">Lipid metabolism</keyword>
<dbReference type="PANTHER" id="PTHR21624">
    <property type="entry name" value="STEROL DESATURASE-RELATED PROTEIN"/>
    <property type="match status" value="1"/>
</dbReference>
<evidence type="ECO:0000313" key="10">
    <source>
        <dbReference type="Proteomes" id="UP000054596"/>
    </source>
</evidence>
<evidence type="ECO:0000256" key="3">
    <source>
        <dbReference type="ARBA" id="ARBA00022989"/>
    </source>
</evidence>
<accession>A0A157Z0Q3</accession>
<feature type="transmembrane region" description="Helical" evidence="7">
    <location>
        <begin position="293"/>
        <end position="310"/>
    </location>
</feature>
<sequence>MNAMALPLLGMVACVLAELYFTHHRKGREIPWRDVIFNLDSGHILMWLLRGFEIAVFAWVLQHVNLHWVDGWHPAVVWVFALLAWDLGFYWMHRLHHVFSALWAVHVVHHEGEHFNLSLGIRNGWLSSLTTLPFTTIPLALAGVSVEVFVAVSTLHYTVQFYNHNGVVKNSGWLEHVFVTPAHHRVHHGHNPEYRDRNFGGTFLLWDKLFGSFQAQLPTIPVKLGIAKPIKSTNPFWANIAPLLRLVGMPTPALAEGKSVVSPFLIGMGGLVLFGLVAYYIHRDGTWPGQTQWVLFTLIFLGTLALGGMSDGRAWGLPCWIGIGVTAALLLPLAFGLRDPVGLFALAAFPLHGIVTAAGGLAQGHTNK</sequence>
<dbReference type="Proteomes" id="UP000054596">
    <property type="component" value="Unassembled WGS sequence"/>
</dbReference>
<protein>
    <submittedName>
        <fullName evidence="9">Sterol desaturase-like protein</fullName>
    </submittedName>
</protein>
<evidence type="ECO:0000256" key="2">
    <source>
        <dbReference type="ARBA" id="ARBA00022692"/>
    </source>
</evidence>
<comment type="subcellular location">
    <subcellularLocation>
        <location evidence="1">Endomembrane system</location>
        <topology evidence="1">Multi-pass membrane protein</topology>
    </subcellularLocation>
</comment>
<keyword evidence="2 7" id="KW-0812">Transmembrane</keyword>
<dbReference type="STRING" id="1777143.AWB82_00036"/>
<feature type="domain" description="Fatty acid hydroxylase" evidence="8">
    <location>
        <begin position="78"/>
        <end position="212"/>
    </location>
</feature>
<feature type="transmembrane region" description="Helical" evidence="7">
    <location>
        <begin position="317"/>
        <end position="335"/>
    </location>
</feature>
<keyword evidence="6 7" id="KW-0472">Membrane</keyword>
<evidence type="ECO:0000259" key="8">
    <source>
        <dbReference type="Pfam" id="PF04116"/>
    </source>
</evidence>
<keyword evidence="10" id="KW-1185">Reference proteome</keyword>
<evidence type="ECO:0000256" key="1">
    <source>
        <dbReference type="ARBA" id="ARBA00004127"/>
    </source>
</evidence>
<proteinExistence type="predicted"/>
<dbReference type="AlphaFoldDB" id="A0A157Z0Q3"/>
<dbReference type="EMBL" id="FCOJ02000001">
    <property type="protein sequence ID" value="SAK39106.1"/>
    <property type="molecule type" value="Genomic_DNA"/>
</dbReference>
<evidence type="ECO:0000256" key="5">
    <source>
        <dbReference type="ARBA" id="ARBA00023098"/>
    </source>
</evidence>
<feature type="transmembrane region" description="Helical" evidence="7">
    <location>
        <begin position="73"/>
        <end position="92"/>
    </location>
</feature>
<dbReference type="GO" id="GO:0005506">
    <property type="term" value="F:iron ion binding"/>
    <property type="evidence" value="ECO:0007669"/>
    <property type="project" value="InterPro"/>
</dbReference>
<dbReference type="GO" id="GO:0008610">
    <property type="term" value="P:lipid biosynthetic process"/>
    <property type="evidence" value="ECO:0007669"/>
    <property type="project" value="InterPro"/>
</dbReference>
<dbReference type="PANTHER" id="PTHR21624:SF1">
    <property type="entry name" value="ALKYLGLYCEROL MONOOXYGENASE"/>
    <property type="match status" value="1"/>
</dbReference>
<reference evidence="9" key="1">
    <citation type="submission" date="2016-01" db="EMBL/GenBank/DDBJ databases">
        <authorList>
            <person name="Peeters C."/>
        </authorList>
    </citation>
    <scope>NUCLEOTIDE SEQUENCE [LARGE SCALE GENOMIC DNA]</scope>
    <source>
        <strain evidence="9">LMG 29325</strain>
    </source>
</reference>
<feature type="transmembrane region" description="Helical" evidence="7">
    <location>
        <begin position="260"/>
        <end position="281"/>
    </location>
</feature>
<dbReference type="Pfam" id="PF04116">
    <property type="entry name" value="FA_hydroxylase"/>
    <property type="match status" value="1"/>
</dbReference>
<name>A0A157Z0Q3_9BURK</name>
<keyword evidence="3 7" id="KW-1133">Transmembrane helix</keyword>
<feature type="transmembrane region" description="Helical" evidence="7">
    <location>
        <begin position="341"/>
        <end position="362"/>
    </location>
</feature>
<dbReference type="GO" id="GO:0006643">
    <property type="term" value="P:membrane lipid metabolic process"/>
    <property type="evidence" value="ECO:0007669"/>
    <property type="project" value="TreeGrafter"/>
</dbReference>
<dbReference type="InterPro" id="IPR006694">
    <property type="entry name" value="Fatty_acid_hydroxylase"/>
</dbReference>
<dbReference type="GO" id="GO:0050479">
    <property type="term" value="F:glyceryl-ether monooxygenase activity"/>
    <property type="evidence" value="ECO:0007669"/>
    <property type="project" value="TreeGrafter"/>
</dbReference>
<keyword evidence="4" id="KW-0560">Oxidoreductase</keyword>
<evidence type="ECO:0000313" key="9">
    <source>
        <dbReference type="EMBL" id="SAK39106.1"/>
    </source>
</evidence>